<evidence type="ECO:0000256" key="1">
    <source>
        <dbReference type="SAM" id="MobiDB-lite"/>
    </source>
</evidence>
<feature type="domain" description="F-box" evidence="2">
    <location>
        <begin position="224"/>
        <end position="272"/>
    </location>
</feature>
<evidence type="ECO:0000313" key="4">
    <source>
        <dbReference type="Proteomes" id="UP000249619"/>
    </source>
</evidence>
<accession>A0A364NCV7</accession>
<evidence type="ECO:0000259" key="2">
    <source>
        <dbReference type="PROSITE" id="PS50181"/>
    </source>
</evidence>
<protein>
    <recommendedName>
        <fullName evidence="2">F-box domain-containing protein</fullName>
    </recommendedName>
</protein>
<feature type="region of interest" description="Disordered" evidence="1">
    <location>
        <begin position="158"/>
        <end position="178"/>
    </location>
</feature>
<dbReference type="AlphaFoldDB" id="A0A364NCV7"/>
<dbReference type="OrthoDB" id="5422579at2759"/>
<reference evidence="4" key="1">
    <citation type="submission" date="2018-05" db="EMBL/GenBank/DDBJ databases">
        <title>Draft genome sequence of Stemphylium lycopersici strain CIDEFI 213.</title>
        <authorList>
            <person name="Medina R."/>
            <person name="Franco M.E.E."/>
            <person name="Lucentini C.G."/>
            <person name="Saparrat M.C.N."/>
            <person name="Balatti P.A."/>
        </authorList>
    </citation>
    <scope>NUCLEOTIDE SEQUENCE [LARGE SCALE GENOMIC DNA]</scope>
    <source>
        <strain evidence="4">CIDEFI 213</strain>
    </source>
</reference>
<dbReference type="InterPro" id="IPR001810">
    <property type="entry name" value="F-box_dom"/>
</dbReference>
<feature type="region of interest" description="Disordered" evidence="1">
    <location>
        <begin position="1"/>
        <end position="29"/>
    </location>
</feature>
<dbReference type="EMBL" id="QGDH01000014">
    <property type="protein sequence ID" value="RAR15164.1"/>
    <property type="molecule type" value="Genomic_DNA"/>
</dbReference>
<comment type="caution">
    <text evidence="3">The sequence shown here is derived from an EMBL/GenBank/DDBJ whole genome shotgun (WGS) entry which is preliminary data.</text>
</comment>
<gene>
    <name evidence="3" type="ORF">DDE83_001401</name>
</gene>
<dbReference type="PROSITE" id="PS50181">
    <property type="entry name" value="FBOX"/>
    <property type="match status" value="1"/>
</dbReference>
<sequence>MAAETENTLQKVDSLTEERTDGAAKKGHRRVSSMAADVYRIEDLEKEGKHIEISIETQKLNWKLNKSPTTVEDPAVLKLPLTEPKLKSITLHFPLGLEVVARNMKGVTIKDALDAIHKSFKKRADDEFEKPYLRGFEWDPTECYTRFIVHQSATPTAPNAFASGGKKKKAKKAEGEEGVTKRRVSGVSALSASNVPSLSFMEGLFGDEFPEAFGSGDGRSVKSRKTILDLPAELLETVCQHISKLDIKRLRLASKHLASSVYLRIDRVYISPNRANLDYLHNMLAHPRYKGRVHEIVWDDVRLQEYPTLDSFREAILVDERETMRAIESRLEEAIWIYGEDNPEYHALEQDDLFEHDNRLTEAAKEILLRYDDQFSRDVLARNATMMNIEDSYALYQVFYQDEQAIAEHQLDINALHQALAGFPKLKRVTFTTEVWRLGTSQPRYNTPFHRSLPVGFRKPNAGRGAYLSAASNQARNGHMKIPTQGSRLPIGSRGYSILMSALVMLSPSIDEFIVDSDNEAMAVNQGDTDFTSQNYENTRRMFQQTPLKRLKFFINSETDSSILPASQNANTARDLLAELHHLQHLDLNLNYNKTGLPFGPVPRTIPIPENLRPQLKSLVLRQVAAEKDDLFGLLTSLPKLQYIALHRLQQWNDASCWSLIFQRLRAYYNTVAHTSRPSFTLVQPLFSDDNHFQLVEEEVNTFLYEYGENPFLQSGTGTFVQIKPHMGWRVDTRNEVLRERMRDL</sequence>
<keyword evidence="4" id="KW-1185">Reference proteome</keyword>
<dbReference type="InterPro" id="IPR046522">
    <property type="entry name" value="DUF6699"/>
</dbReference>
<feature type="compositionally biased region" description="Basic and acidic residues" evidence="1">
    <location>
        <begin position="14"/>
        <end position="24"/>
    </location>
</feature>
<feature type="compositionally biased region" description="Polar residues" evidence="1">
    <location>
        <begin position="1"/>
        <end position="13"/>
    </location>
</feature>
<dbReference type="Proteomes" id="UP000249619">
    <property type="component" value="Unassembled WGS sequence"/>
</dbReference>
<dbReference type="Pfam" id="PF20415">
    <property type="entry name" value="DUF6699"/>
    <property type="match status" value="1"/>
</dbReference>
<organism evidence="3 4">
    <name type="scientific">Stemphylium lycopersici</name>
    <name type="common">Tomato gray leaf spot disease fungus</name>
    <name type="synonym">Thyrospora lycopersici</name>
    <dbReference type="NCBI Taxonomy" id="183478"/>
    <lineage>
        <taxon>Eukaryota</taxon>
        <taxon>Fungi</taxon>
        <taxon>Dikarya</taxon>
        <taxon>Ascomycota</taxon>
        <taxon>Pezizomycotina</taxon>
        <taxon>Dothideomycetes</taxon>
        <taxon>Pleosporomycetidae</taxon>
        <taxon>Pleosporales</taxon>
        <taxon>Pleosporineae</taxon>
        <taxon>Pleosporaceae</taxon>
        <taxon>Stemphylium</taxon>
    </lineage>
</organism>
<evidence type="ECO:0000313" key="3">
    <source>
        <dbReference type="EMBL" id="RAR15164.1"/>
    </source>
</evidence>
<proteinExistence type="predicted"/>
<name>A0A364NCV7_STELY</name>